<feature type="domain" description="G-protein coupled receptors family 3 profile" evidence="11">
    <location>
        <begin position="553"/>
        <end position="807"/>
    </location>
</feature>
<evidence type="ECO:0000259" key="11">
    <source>
        <dbReference type="PROSITE" id="PS50259"/>
    </source>
</evidence>
<dbReference type="Pfam" id="PF01094">
    <property type="entry name" value="ANF_receptor"/>
    <property type="match status" value="1"/>
</dbReference>
<reference evidence="12" key="1">
    <citation type="journal article" date="2020" name="Fungal Divers.">
        <title>Resolving the Mortierellaceae phylogeny through synthesis of multi-gene phylogenetics and phylogenomics.</title>
        <authorList>
            <person name="Vandepol N."/>
            <person name="Liber J."/>
            <person name="Desiro A."/>
            <person name="Na H."/>
            <person name="Kennedy M."/>
            <person name="Barry K."/>
            <person name="Grigoriev I.V."/>
            <person name="Miller A.N."/>
            <person name="O'Donnell K."/>
            <person name="Stajich J.E."/>
            <person name="Bonito G."/>
        </authorList>
    </citation>
    <scope>NUCLEOTIDE SEQUENCE</scope>
    <source>
        <strain evidence="12">NVP1</strain>
    </source>
</reference>
<feature type="transmembrane region" description="Helical" evidence="10">
    <location>
        <begin position="556"/>
        <end position="577"/>
    </location>
</feature>
<feature type="transmembrane region" description="Helical" evidence="10">
    <location>
        <begin position="779"/>
        <end position="800"/>
    </location>
</feature>
<comment type="caution">
    <text evidence="12">The sequence shown here is derived from an EMBL/GenBank/DDBJ whole genome shotgun (WGS) entry which is preliminary data.</text>
</comment>
<dbReference type="InterPro" id="IPR001828">
    <property type="entry name" value="ANF_lig-bd_rcpt"/>
</dbReference>
<dbReference type="PANTHER" id="PTHR10519:SF20">
    <property type="entry name" value="G-PROTEIN COUPLED RECEPTOR 156-RELATED"/>
    <property type="match status" value="1"/>
</dbReference>
<keyword evidence="5 10" id="KW-0472">Membrane</keyword>
<evidence type="ECO:0000256" key="10">
    <source>
        <dbReference type="SAM" id="Phobius"/>
    </source>
</evidence>
<feature type="transmembrane region" description="Helical" evidence="10">
    <location>
        <begin position="662"/>
        <end position="683"/>
    </location>
</feature>
<keyword evidence="2 10" id="KW-0812">Transmembrane</keyword>
<comment type="subcellular location">
    <subcellularLocation>
        <location evidence="1">Membrane</location>
        <topology evidence="1">Multi-pass membrane protein</topology>
    </subcellularLocation>
</comment>
<dbReference type="PANTHER" id="PTHR10519">
    <property type="entry name" value="GABA-B RECEPTOR"/>
    <property type="match status" value="1"/>
</dbReference>
<accession>A0A9P5SW99</accession>
<dbReference type="InterPro" id="IPR000337">
    <property type="entry name" value="GPCR_3"/>
</dbReference>
<feature type="compositionally biased region" description="Acidic residues" evidence="9">
    <location>
        <begin position="78"/>
        <end position="92"/>
    </location>
</feature>
<evidence type="ECO:0000313" key="12">
    <source>
        <dbReference type="EMBL" id="KAF9338328.1"/>
    </source>
</evidence>
<evidence type="ECO:0000256" key="2">
    <source>
        <dbReference type="ARBA" id="ARBA00022692"/>
    </source>
</evidence>
<sequence>MAQRSHSPPVVSPLRFRTQLFATTLVVLLSYVLAALSHTPHTPHAAYSTEHYALDSAEAALPQYNSVRESTWQPSEGDAFDDDDDLESSVSADELEPIEGYASRKYKTLKFAVLLPFNMSERNYVFRNIAMLSATSAVKLAVEDINRAKILPVNISMKAYDSKPPEDNPYSGSNAMLQASMFVTSNVSGVIGDAFSWLTEYSAMLTSALLIPQCSFSATSDSLNDEKLYATFFRTVTATAEQGQMMAAYIQKMGWRRISVLYSDDSYGRSLARVIQDEAATYGLRVLRSEPIYPIGGNVVDINNVLATLQDAGSYINIIMSTDLQIFQALEEIQRKGMFGHPYVWIVINDIYADIQEHFSGPNRPSAASFDGLVMFDPHYVLNNEAYNNFKERWLTLDPLIYEGAGPDAEVTDFDIRSYSCAWMIALCYQKDIANARARGISDAAILDELLLGSYPRTIGNMTSGVFSSVSYDGPAGLIKLNKFGNAINQPSRFFQIQNNKLVTVATTGSTPDGYHRPVHIIGTHIWPGVPVPEIPKDAPSWAFQNIAWDEGVAKFIFVVVAIGVAESVVFIGVVLWQRQNPIIKTSSVLFSILELLGVIALYSTVLLRIGVFSDLICTLAPLMFSLGFALLIGSLAVKTLREYRLHNNVLQHCHATRDRKLLKQLAIILTVLMIPAAVYVAVVRPRVRYIAVGDDTDAWVCMQSQKLPSHAAEAVLIVIWFVPFPFLAAASAYLAGCTRDTLTTWNESRLIRYNMYNFLLYFVIFIPTVFLDDVHFRVSLMVQNIATLFALQACLLILFGPKIFQMWKLHNEKSESAELSQNNSGDPSSIPSYCTQDEQRRYELAMSQYGFLCSSKQGAQPAARHRRITAVMGRKPSIERQILFFLEPALKGPAAYTCMTGTLNGPDSILNNLDNEAQVRHSDDTSIQRRLSLETEGDEGDAIPVLNETHCWFLRAMRQWRPMRVVVVVSLNLVILADDTKATVQTCIYRSVMPVTNAGHYYMRIHCLEKKSLLLEFNSEEARDHWMQAFELPTDEMRTNNSICAGPTAGGASRGTLSRAQLEEMYHEMYQHRVGQSTTTRPFMTHSSTL</sequence>
<evidence type="ECO:0000256" key="5">
    <source>
        <dbReference type="ARBA" id="ARBA00023136"/>
    </source>
</evidence>
<dbReference type="InterPro" id="IPR028082">
    <property type="entry name" value="Peripla_BP_I"/>
</dbReference>
<dbReference type="GO" id="GO:0007214">
    <property type="term" value="P:gamma-aminobutyric acid signaling pathway"/>
    <property type="evidence" value="ECO:0007669"/>
    <property type="project" value="TreeGrafter"/>
</dbReference>
<dbReference type="Pfam" id="PF00003">
    <property type="entry name" value="7tm_3"/>
    <property type="match status" value="1"/>
</dbReference>
<proteinExistence type="predicted"/>
<feature type="transmembrane region" description="Helical" evidence="10">
    <location>
        <begin position="715"/>
        <end position="736"/>
    </location>
</feature>
<feature type="transmembrane region" description="Helical" evidence="10">
    <location>
        <begin position="756"/>
        <end position="773"/>
    </location>
</feature>
<dbReference type="PRINTS" id="PR00248">
    <property type="entry name" value="GPCRMGR"/>
</dbReference>
<dbReference type="SUPFAM" id="SSF53822">
    <property type="entry name" value="Periplasmic binding protein-like I"/>
    <property type="match status" value="1"/>
</dbReference>
<feature type="region of interest" description="Disordered" evidence="9">
    <location>
        <begin position="71"/>
        <end position="92"/>
    </location>
</feature>
<evidence type="ECO:0000256" key="4">
    <source>
        <dbReference type="ARBA" id="ARBA00023040"/>
    </source>
</evidence>
<dbReference type="CDD" id="cd15047">
    <property type="entry name" value="7tmC_GABA-B-like"/>
    <property type="match status" value="1"/>
</dbReference>
<evidence type="ECO:0000256" key="8">
    <source>
        <dbReference type="ARBA" id="ARBA00023224"/>
    </source>
</evidence>
<evidence type="ECO:0000256" key="1">
    <source>
        <dbReference type="ARBA" id="ARBA00004141"/>
    </source>
</evidence>
<evidence type="ECO:0000256" key="6">
    <source>
        <dbReference type="ARBA" id="ARBA00023170"/>
    </source>
</evidence>
<dbReference type="GO" id="GO:0004965">
    <property type="term" value="F:G protein-coupled GABA receptor activity"/>
    <property type="evidence" value="ECO:0007669"/>
    <property type="project" value="InterPro"/>
</dbReference>
<dbReference type="InterPro" id="IPR017978">
    <property type="entry name" value="GPCR_3_C"/>
</dbReference>
<keyword evidence="6" id="KW-0675">Receptor</keyword>
<dbReference type="Gene3D" id="3.40.50.2300">
    <property type="match status" value="2"/>
</dbReference>
<gene>
    <name evidence="12" type="ORF">BG006_005310</name>
</gene>
<keyword evidence="7" id="KW-0325">Glycoprotein</keyword>
<dbReference type="EMBL" id="JAAAUY010000003">
    <property type="protein sequence ID" value="KAF9338328.1"/>
    <property type="molecule type" value="Genomic_DNA"/>
</dbReference>
<evidence type="ECO:0000256" key="7">
    <source>
        <dbReference type="ARBA" id="ARBA00023180"/>
    </source>
</evidence>
<keyword evidence="8" id="KW-0807">Transducer</keyword>
<feature type="transmembrane region" description="Helical" evidence="10">
    <location>
        <begin position="589"/>
        <end position="608"/>
    </location>
</feature>
<keyword evidence="13" id="KW-1185">Reference proteome</keyword>
<dbReference type="Proteomes" id="UP000696485">
    <property type="component" value="Unassembled WGS sequence"/>
</dbReference>
<name>A0A9P5SW99_9FUNG</name>
<organism evidence="12 13">
    <name type="scientific">Podila minutissima</name>
    <dbReference type="NCBI Taxonomy" id="64525"/>
    <lineage>
        <taxon>Eukaryota</taxon>
        <taxon>Fungi</taxon>
        <taxon>Fungi incertae sedis</taxon>
        <taxon>Mucoromycota</taxon>
        <taxon>Mortierellomycotina</taxon>
        <taxon>Mortierellomycetes</taxon>
        <taxon>Mortierellales</taxon>
        <taxon>Mortierellaceae</taxon>
        <taxon>Podila</taxon>
    </lineage>
</organism>
<dbReference type="AlphaFoldDB" id="A0A9P5SW99"/>
<evidence type="ECO:0000256" key="3">
    <source>
        <dbReference type="ARBA" id="ARBA00022989"/>
    </source>
</evidence>
<dbReference type="GO" id="GO:0038039">
    <property type="term" value="C:G protein-coupled receptor heterodimeric complex"/>
    <property type="evidence" value="ECO:0007669"/>
    <property type="project" value="TreeGrafter"/>
</dbReference>
<protein>
    <recommendedName>
        <fullName evidence="11">G-protein coupled receptors family 3 profile domain-containing protein</fullName>
    </recommendedName>
</protein>
<evidence type="ECO:0000256" key="9">
    <source>
        <dbReference type="SAM" id="MobiDB-lite"/>
    </source>
</evidence>
<keyword evidence="4" id="KW-0297">G-protein coupled receptor</keyword>
<feature type="transmembrane region" description="Helical" evidence="10">
    <location>
        <begin position="620"/>
        <end position="641"/>
    </location>
</feature>
<keyword evidence="3 10" id="KW-1133">Transmembrane helix</keyword>
<dbReference type="InterPro" id="IPR002455">
    <property type="entry name" value="GPCR3_GABA-B"/>
</dbReference>
<dbReference type="PROSITE" id="PS50259">
    <property type="entry name" value="G_PROTEIN_RECEP_F3_4"/>
    <property type="match status" value="1"/>
</dbReference>
<evidence type="ECO:0000313" key="13">
    <source>
        <dbReference type="Proteomes" id="UP000696485"/>
    </source>
</evidence>
<dbReference type="PRINTS" id="PR01176">
    <property type="entry name" value="GABABRECEPTR"/>
</dbReference>